<dbReference type="AlphaFoldDB" id="A0A3M7SX93"/>
<feature type="transmembrane region" description="Helical" evidence="1">
    <location>
        <begin position="99"/>
        <end position="121"/>
    </location>
</feature>
<dbReference type="EMBL" id="REGN01000664">
    <property type="protein sequence ID" value="RNA40208.1"/>
    <property type="molecule type" value="Genomic_DNA"/>
</dbReference>
<keyword evidence="1" id="KW-0812">Transmembrane</keyword>
<feature type="transmembrane region" description="Helical" evidence="1">
    <location>
        <begin position="171"/>
        <end position="191"/>
    </location>
</feature>
<name>A0A3M7SX93_BRAPC</name>
<reference evidence="2 3" key="1">
    <citation type="journal article" date="2018" name="Sci. Rep.">
        <title>Genomic signatures of local adaptation to the degree of environmental predictability in rotifers.</title>
        <authorList>
            <person name="Franch-Gras L."/>
            <person name="Hahn C."/>
            <person name="Garcia-Roger E.M."/>
            <person name="Carmona M.J."/>
            <person name="Serra M."/>
            <person name="Gomez A."/>
        </authorList>
    </citation>
    <scope>NUCLEOTIDE SEQUENCE [LARGE SCALE GENOMIC DNA]</scope>
    <source>
        <strain evidence="2">HYR1</strain>
    </source>
</reference>
<keyword evidence="1" id="KW-1133">Transmembrane helix</keyword>
<protein>
    <submittedName>
        <fullName evidence="2">Uncharacterized protein</fullName>
    </submittedName>
</protein>
<dbReference type="OrthoDB" id="10487613at2759"/>
<gene>
    <name evidence="2" type="ORF">BpHYR1_041450</name>
</gene>
<keyword evidence="3" id="KW-1185">Reference proteome</keyword>
<keyword evidence="1" id="KW-0472">Membrane</keyword>
<dbReference type="Proteomes" id="UP000276133">
    <property type="component" value="Unassembled WGS sequence"/>
</dbReference>
<feature type="transmembrane region" description="Helical" evidence="1">
    <location>
        <begin position="69"/>
        <end position="90"/>
    </location>
</feature>
<proteinExistence type="predicted"/>
<sequence length="229" mass="26624">MQIMLYFSSCNIQSNRAQADSIIENTMDIFFYLKQLNRNSIVNIKIYEAILGEEIDSYSYVIKFLNFKFPQILLTLGIIANSVQFISYLYKSNRSLNKVYFITLSLTQLTALICTLANYTFVNRYQSLSAYSNFSCKIFNFIYRTMTNLTSWIAPFIMTKDILNTSKSKTRVISLVCVLLMTTSSLDLIYVENVSMTYENNMKNKSEHFKTEFFVDSLNEHHDAIAYSN</sequence>
<organism evidence="2 3">
    <name type="scientific">Brachionus plicatilis</name>
    <name type="common">Marine rotifer</name>
    <name type="synonym">Brachionus muelleri</name>
    <dbReference type="NCBI Taxonomy" id="10195"/>
    <lineage>
        <taxon>Eukaryota</taxon>
        <taxon>Metazoa</taxon>
        <taxon>Spiralia</taxon>
        <taxon>Gnathifera</taxon>
        <taxon>Rotifera</taxon>
        <taxon>Eurotatoria</taxon>
        <taxon>Monogononta</taxon>
        <taxon>Pseudotrocha</taxon>
        <taxon>Ploima</taxon>
        <taxon>Brachionidae</taxon>
        <taxon>Brachionus</taxon>
    </lineage>
</organism>
<accession>A0A3M7SX93</accession>
<comment type="caution">
    <text evidence="2">The sequence shown here is derived from an EMBL/GenBank/DDBJ whole genome shotgun (WGS) entry which is preliminary data.</text>
</comment>
<evidence type="ECO:0000313" key="2">
    <source>
        <dbReference type="EMBL" id="RNA40208.1"/>
    </source>
</evidence>
<evidence type="ECO:0000313" key="3">
    <source>
        <dbReference type="Proteomes" id="UP000276133"/>
    </source>
</evidence>
<evidence type="ECO:0000256" key="1">
    <source>
        <dbReference type="SAM" id="Phobius"/>
    </source>
</evidence>
<feature type="transmembrane region" description="Helical" evidence="1">
    <location>
        <begin position="141"/>
        <end position="159"/>
    </location>
</feature>